<evidence type="ECO:0000313" key="4">
    <source>
        <dbReference type="Proteomes" id="UP000253934"/>
    </source>
</evidence>
<dbReference type="InterPro" id="IPR052894">
    <property type="entry name" value="AsmA-related"/>
</dbReference>
<dbReference type="Proteomes" id="UP000253934">
    <property type="component" value="Unassembled WGS sequence"/>
</dbReference>
<keyword evidence="4" id="KW-1185">Reference proteome</keyword>
<feature type="transmembrane region" description="Helical" evidence="1">
    <location>
        <begin position="7"/>
        <end position="29"/>
    </location>
</feature>
<dbReference type="GO" id="GO:0090313">
    <property type="term" value="P:regulation of protein targeting to membrane"/>
    <property type="evidence" value="ECO:0007669"/>
    <property type="project" value="TreeGrafter"/>
</dbReference>
<reference evidence="3" key="1">
    <citation type="submission" date="2018-04" db="EMBL/GenBank/DDBJ databases">
        <title>Draft genome sequence of the Candidatus Spirobacillus cienkowskii, a pathogen of freshwater Daphnia species, reconstructed from hemolymph metagenomic reads.</title>
        <authorList>
            <person name="Bresciani L."/>
            <person name="Lemos L.N."/>
            <person name="Wale N."/>
            <person name="Lin J.Y."/>
            <person name="Fernandes G.R."/>
            <person name="Duffy M.A."/>
            <person name="Rodrigues J.M."/>
        </authorList>
    </citation>
    <scope>NUCLEOTIDE SEQUENCE [LARGE SCALE GENOMIC DNA]</scope>
    <source>
        <strain evidence="3">Binning01</strain>
    </source>
</reference>
<dbReference type="GO" id="GO:0005886">
    <property type="term" value="C:plasma membrane"/>
    <property type="evidence" value="ECO:0007669"/>
    <property type="project" value="TreeGrafter"/>
</dbReference>
<keyword evidence="1" id="KW-0472">Membrane</keyword>
<sequence length="766" mass="85937">MSTQNKWIIGIFAFVISIILILIALPFLINFNKFKPQIQNLVSEKINAKIDFTSAELTIFSGLGIELKNVTVTNNDEVFLGTELFKVKNLKFKTDFFALIQRRLVGKIEINNPEINFMRYTNNNNITSLIKKQTKKENDFYKKEKNIDENISTKDFKKSFIGVAIVKSFIVRNANIHAYNISGVNEREVFNIKNLNLNISNIGISKNTNVELSTNIDAKSEDFFAKGLVTLKLVINTELDGFSWKNSLFNGNLNFDNLDLNFRDAFVKKKSVPFQLAFSGIGGPFGISLDNFKLNLKSLNTNAKININGFEKLDSDIFVSVTSNNLSDLGDILPQHKKLLINATLDFKARMIGLLTQPESAITNIDLKSKLTNSDINLNFASNSIKPLIGSLKIKSQNLNLNQIIKPFISKNVVIEKKEVLKTPPNSNIPKTTFNEEFTITDNDKKYLNGANFNTNISISKMIYDDFELNDFALIAQVKNYNATLNKLSMNIFSGNLNSTANVQLDSSPITFTGNLNLVNAKIENIFKTIKLNTDKSPIEGLVDIKMDFNGKGITRPIISKTLNAKGTFGFQDGVLNTKSLTSLAGQQFNQFIASSSASALNLDTEALKRLTFREDNNTKRNLKNLKGNFEVKEGKLLIRNHINSDDGMLHLRADVGLDESLHGTADYIASNKVKEQLIAQSRYAKFFFNEKGEFELNIILSGTISDPQVRINTATLQARLASNASREFKTKINEELKKNAEIQKLKEDAKKLLQQNGIDLKKLGF</sequence>
<proteinExistence type="predicted"/>
<feature type="domain" description="AsmA" evidence="2">
    <location>
        <begin position="11"/>
        <end position="637"/>
    </location>
</feature>
<gene>
    <name evidence="3" type="ORF">DCC88_10255</name>
</gene>
<evidence type="ECO:0000313" key="3">
    <source>
        <dbReference type="EMBL" id="RDB35427.1"/>
    </source>
</evidence>
<dbReference type="InterPro" id="IPR007844">
    <property type="entry name" value="AsmA"/>
</dbReference>
<evidence type="ECO:0000259" key="2">
    <source>
        <dbReference type="Pfam" id="PF05170"/>
    </source>
</evidence>
<dbReference type="PANTHER" id="PTHR30441:SF8">
    <property type="entry name" value="DUF748 DOMAIN-CONTAINING PROTEIN"/>
    <property type="match status" value="1"/>
</dbReference>
<keyword evidence="1" id="KW-0812">Transmembrane</keyword>
<comment type="caution">
    <text evidence="3">The sequence shown here is derived from an EMBL/GenBank/DDBJ whole genome shotgun (WGS) entry which is preliminary data.</text>
</comment>
<dbReference type="PANTHER" id="PTHR30441">
    <property type="entry name" value="DUF748 DOMAIN-CONTAINING PROTEIN"/>
    <property type="match status" value="1"/>
</dbReference>
<dbReference type="Pfam" id="PF05170">
    <property type="entry name" value="AsmA"/>
    <property type="match status" value="1"/>
</dbReference>
<protein>
    <submittedName>
        <fullName evidence="3">AsmA family protein</fullName>
    </submittedName>
</protein>
<accession>A0A369KRF8</accession>
<name>A0A369KRF8_9BACT</name>
<evidence type="ECO:0000256" key="1">
    <source>
        <dbReference type="SAM" id="Phobius"/>
    </source>
</evidence>
<dbReference type="EMBL" id="QOVW01000086">
    <property type="protein sequence ID" value="RDB35427.1"/>
    <property type="molecule type" value="Genomic_DNA"/>
</dbReference>
<dbReference type="AlphaFoldDB" id="A0A369KRF8"/>
<organism evidence="3 4">
    <name type="scientific">Spirobacillus cienkowskii</name>
    <dbReference type="NCBI Taxonomy" id="495820"/>
    <lineage>
        <taxon>Bacteria</taxon>
        <taxon>Pseudomonadati</taxon>
        <taxon>Bdellovibrionota</taxon>
        <taxon>Oligoflexia</taxon>
        <taxon>Silvanigrellales</taxon>
        <taxon>Spirobacillus</taxon>
    </lineage>
</organism>
<keyword evidence="1" id="KW-1133">Transmembrane helix</keyword>